<name>A0A382MTH6_9ZZZZ</name>
<reference evidence="2" key="1">
    <citation type="submission" date="2018-05" db="EMBL/GenBank/DDBJ databases">
        <authorList>
            <person name="Lanie J.A."/>
            <person name="Ng W.-L."/>
            <person name="Kazmierczak K.M."/>
            <person name="Andrzejewski T.M."/>
            <person name="Davidsen T.M."/>
            <person name="Wayne K.J."/>
            <person name="Tettelin H."/>
            <person name="Glass J.I."/>
            <person name="Rusch D."/>
            <person name="Podicherti R."/>
            <person name="Tsui H.-C.T."/>
            <person name="Winkler M.E."/>
        </authorList>
    </citation>
    <scope>NUCLEOTIDE SEQUENCE</scope>
</reference>
<sequence length="344" mass="39823">EWTKVEKVGIPVNVLFIAGILFFGDSLNIWNLEVNKMFPTSEKVLIHITSLPGDIDKYMGEDHYKKIKGRKLIPLSINKLDSVRKNIESILLGEFIDTALEMEIKNSSEDVTFLNKYSVLSFDDLSFSNVSINYKRFKCNRLHYINVYQYEKELDSSRPKYYFSEMRWNKLPSSGWNGSFAQSDFTNIEDQIFGFMREMYSGSGQVGTVLSIEDEIVYIKLNNLKIKENMNLAGESLYDFSKDGRKDRIDDLTNGITYLSNYSDTTSQLQIKLYNDEILSIQNGTGFNWFFDKEGNKNMRKFTTGFIYKLKVVDLHSDSIAVTKITELSYPYVKIRAGDQIRVE</sequence>
<keyword evidence="1" id="KW-1133">Transmembrane helix</keyword>
<proteinExistence type="predicted"/>
<gene>
    <name evidence="2" type="ORF">METZ01_LOCUS305033</name>
</gene>
<accession>A0A382MTH6</accession>
<dbReference type="AlphaFoldDB" id="A0A382MTH6"/>
<keyword evidence="1" id="KW-0472">Membrane</keyword>
<evidence type="ECO:0000313" key="2">
    <source>
        <dbReference type="EMBL" id="SVC52179.1"/>
    </source>
</evidence>
<keyword evidence="1" id="KW-0812">Transmembrane</keyword>
<dbReference type="EMBL" id="UINC01095805">
    <property type="protein sequence ID" value="SVC52179.1"/>
    <property type="molecule type" value="Genomic_DNA"/>
</dbReference>
<evidence type="ECO:0000256" key="1">
    <source>
        <dbReference type="SAM" id="Phobius"/>
    </source>
</evidence>
<protein>
    <submittedName>
        <fullName evidence="2">Uncharacterized protein</fullName>
    </submittedName>
</protein>
<feature type="transmembrane region" description="Helical" evidence="1">
    <location>
        <begin position="12"/>
        <end position="30"/>
    </location>
</feature>
<organism evidence="2">
    <name type="scientific">marine metagenome</name>
    <dbReference type="NCBI Taxonomy" id="408172"/>
    <lineage>
        <taxon>unclassified sequences</taxon>
        <taxon>metagenomes</taxon>
        <taxon>ecological metagenomes</taxon>
    </lineage>
</organism>
<feature type="non-terminal residue" evidence="2">
    <location>
        <position position="1"/>
    </location>
</feature>